<reference evidence="1 2" key="1">
    <citation type="submission" date="2020-07" db="EMBL/GenBank/DDBJ databases">
        <title>Sequencing the genomes of 1000 actinobacteria strains.</title>
        <authorList>
            <person name="Klenk H.-P."/>
        </authorList>
    </citation>
    <scope>NUCLEOTIDE SEQUENCE [LARGE SCALE GENOMIC DNA]</scope>
    <source>
        <strain evidence="1 2">DSM 26474</strain>
    </source>
</reference>
<dbReference type="Proteomes" id="UP000549913">
    <property type="component" value="Unassembled WGS sequence"/>
</dbReference>
<dbReference type="AlphaFoldDB" id="A0A852SR37"/>
<gene>
    <name evidence="1" type="ORF">BJ984_002556</name>
</gene>
<name>A0A852SR37_9MICO</name>
<evidence type="ECO:0000313" key="1">
    <source>
        <dbReference type="EMBL" id="NYD71398.1"/>
    </source>
</evidence>
<keyword evidence="2" id="KW-1185">Reference proteome</keyword>
<dbReference type="EMBL" id="JACCBM010000001">
    <property type="protein sequence ID" value="NYD71398.1"/>
    <property type="molecule type" value="Genomic_DNA"/>
</dbReference>
<accession>A0A852SR37</accession>
<evidence type="ECO:0000313" key="2">
    <source>
        <dbReference type="Proteomes" id="UP000549913"/>
    </source>
</evidence>
<proteinExistence type="predicted"/>
<sequence length="68" mass="8001">MISLGLEPSPEECSRAGCRARASHRIEWRNPRIHSEDRRKVWLACDEHEEFLREFLAARDFPLEVVPV</sequence>
<organism evidence="1 2">
    <name type="scientific">Herbiconiux flava</name>
    <dbReference type="NCBI Taxonomy" id="881268"/>
    <lineage>
        <taxon>Bacteria</taxon>
        <taxon>Bacillati</taxon>
        <taxon>Actinomycetota</taxon>
        <taxon>Actinomycetes</taxon>
        <taxon>Micrococcales</taxon>
        <taxon>Microbacteriaceae</taxon>
        <taxon>Herbiconiux</taxon>
    </lineage>
</organism>
<comment type="caution">
    <text evidence="1">The sequence shown here is derived from an EMBL/GenBank/DDBJ whole genome shotgun (WGS) entry which is preliminary data.</text>
</comment>
<dbReference type="RefSeq" id="WP_173180972.1">
    <property type="nucleotide sequence ID" value="NZ_BSEW01000002.1"/>
</dbReference>
<protein>
    <recommendedName>
        <fullName evidence="3">Acetone carboxylase</fullName>
    </recommendedName>
</protein>
<evidence type="ECO:0008006" key="3">
    <source>
        <dbReference type="Google" id="ProtNLM"/>
    </source>
</evidence>